<keyword evidence="2" id="KW-1185">Reference proteome</keyword>
<evidence type="ECO:0008006" key="3">
    <source>
        <dbReference type="Google" id="ProtNLM"/>
    </source>
</evidence>
<organism evidence="1 2">
    <name type="scientific">Streptomyces kunmingensis</name>
    <dbReference type="NCBI Taxonomy" id="68225"/>
    <lineage>
        <taxon>Bacteria</taxon>
        <taxon>Bacillati</taxon>
        <taxon>Actinomycetota</taxon>
        <taxon>Actinomycetes</taxon>
        <taxon>Kitasatosporales</taxon>
        <taxon>Streptomycetaceae</taxon>
        <taxon>Streptomyces</taxon>
    </lineage>
</organism>
<protein>
    <recommendedName>
        <fullName evidence="3">Tetratrico peptide repeat group 5 domain-containing protein</fullName>
    </recommendedName>
</protein>
<accession>A0ABU6C780</accession>
<name>A0ABU6C780_9ACTN</name>
<dbReference type="EMBL" id="JAOZYB010000055">
    <property type="protein sequence ID" value="MEB3960550.1"/>
    <property type="molecule type" value="Genomic_DNA"/>
</dbReference>
<dbReference type="RefSeq" id="WP_324767655.1">
    <property type="nucleotide sequence ID" value="NZ_BAAATS010000031.1"/>
</dbReference>
<dbReference type="Proteomes" id="UP001352223">
    <property type="component" value="Unassembled WGS sequence"/>
</dbReference>
<evidence type="ECO:0000313" key="2">
    <source>
        <dbReference type="Proteomes" id="UP001352223"/>
    </source>
</evidence>
<reference evidence="1 2" key="1">
    <citation type="submission" date="2022-10" db="EMBL/GenBank/DDBJ databases">
        <authorList>
            <person name="Xie J."/>
            <person name="Shen N."/>
        </authorList>
    </citation>
    <scope>NUCLEOTIDE SEQUENCE [LARGE SCALE GENOMIC DNA]</scope>
    <source>
        <strain evidence="1 2">DSM 41681</strain>
    </source>
</reference>
<evidence type="ECO:0000313" key="1">
    <source>
        <dbReference type="EMBL" id="MEB3960550.1"/>
    </source>
</evidence>
<sequence>MKGEALLGLGNEAEGISQLDDAAREAGIYGYEDGAVRALAALLRATAGAEVKARYEAALARLSTPT</sequence>
<gene>
    <name evidence="1" type="ORF">OKJ48_09865</name>
</gene>
<comment type="caution">
    <text evidence="1">The sequence shown here is derived from an EMBL/GenBank/DDBJ whole genome shotgun (WGS) entry which is preliminary data.</text>
</comment>
<proteinExistence type="predicted"/>